<sequence length="136" mass="15715">MVNQASLYNPLTLAYLGDAVLDLYIRNYIVREKNRKPNELHRYATFFVSAKSQAQTFDSLIENNFFTDEEMDILMRGRNAKSHTKAKNTDVVTYKKSTGLEAVIGYLHLNDDNERLDALLDEIVLLCEKRGKDEHK</sequence>
<dbReference type="OrthoDB" id="46571at2"/>
<name>A0A1W7AF07_9STAP</name>
<keyword evidence="4" id="KW-0460">Magnesium</keyword>
<proteinExistence type="inferred from homology"/>
<protein>
    <recommendedName>
        <fullName evidence="4">Mini-ribonuclease 3</fullName>
        <shortName evidence="4">Mini-3</shortName>
        <shortName evidence="4">Mini-RNase 3</shortName>
        <ecNumber evidence="4">3.1.26.-</ecNumber>
    </recommendedName>
    <alternativeName>
        <fullName evidence="4">Mini-RNase III</fullName>
        <shortName evidence="4">Mini-III</shortName>
    </alternativeName>
</protein>
<dbReference type="KEGG" id="mcak:MCCS_24290"/>
<keyword evidence="4" id="KW-0694">RNA-binding</keyword>
<dbReference type="GeneID" id="35296496"/>
<dbReference type="STRING" id="1855823.MCCS_24290"/>
<comment type="similarity">
    <text evidence="4">Belongs to the MrnC RNase family.</text>
</comment>
<dbReference type="PANTHER" id="PTHR34276">
    <property type="entry name" value="MINI-RIBONUCLEASE 3"/>
    <property type="match status" value="1"/>
</dbReference>
<comment type="cofactor">
    <cofactor evidence="4">
        <name>Mg(2+)</name>
        <dbReference type="ChEBI" id="CHEBI:18420"/>
    </cofactor>
</comment>
<dbReference type="Proteomes" id="UP000194154">
    <property type="component" value="Chromosome"/>
</dbReference>
<dbReference type="Gene3D" id="1.10.1520.10">
    <property type="entry name" value="Ribonuclease III domain"/>
    <property type="match status" value="1"/>
</dbReference>
<dbReference type="GO" id="GO:0005737">
    <property type="term" value="C:cytoplasm"/>
    <property type="evidence" value="ECO:0007669"/>
    <property type="project" value="UniProtKB-SubCell"/>
</dbReference>
<gene>
    <name evidence="4 6" type="primary">mrnC</name>
    <name evidence="6" type="ORF">MCCS_24290</name>
</gene>
<evidence type="ECO:0000256" key="4">
    <source>
        <dbReference type="HAMAP-Rule" id="MF_01468"/>
    </source>
</evidence>
<comment type="subunit">
    <text evidence="4">Homodimer.</text>
</comment>
<dbReference type="EMBL" id="CP021059">
    <property type="protein sequence ID" value="ARQ08006.1"/>
    <property type="molecule type" value="Genomic_DNA"/>
</dbReference>
<dbReference type="InterPro" id="IPR008226">
    <property type="entry name" value="Mini3_fam"/>
</dbReference>
<dbReference type="InterPro" id="IPR036389">
    <property type="entry name" value="RNase_III_sf"/>
</dbReference>
<dbReference type="SUPFAM" id="SSF69065">
    <property type="entry name" value="RNase III domain-like"/>
    <property type="match status" value="1"/>
</dbReference>
<dbReference type="PANTHER" id="PTHR34276:SF1">
    <property type="entry name" value="MINI-RIBONUCLEASE 3"/>
    <property type="match status" value="1"/>
</dbReference>
<evidence type="ECO:0000313" key="7">
    <source>
        <dbReference type="Proteomes" id="UP000194154"/>
    </source>
</evidence>
<keyword evidence="4" id="KW-0699">rRNA-binding</keyword>
<evidence type="ECO:0000259" key="5">
    <source>
        <dbReference type="Pfam" id="PF00636"/>
    </source>
</evidence>
<dbReference type="InterPro" id="IPR000999">
    <property type="entry name" value="RNase_III_dom"/>
</dbReference>
<comment type="function">
    <text evidence="4">Involved in correct processing of both the 5' and 3' ends of 23S rRNA precursor. Processes 30S rRNA precursor transcript even in absence of ribonuclease 3 (Rnc); Rnc processes 30S rRNA into smaller rRNA precursors.</text>
</comment>
<keyword evidence="1 4" id="KW-0540">Nuclease</keyword>
<keyword evidence="7" id="KW-1185">Reference proteome</keyword>
<evidence type="ECO:0000256" key="2">
    <source>
        <dbReference type="ARBA" id="ARBA00022759"/>
    </source>
</evidence>
<keyword evidence="3 4" id="KW-0378">Hydrolase</keyword>
<evidence type="ECO:0000256" key="3">
    <source>
        <dbReference type="ARBA" id="ARBA00022801"/>
    </source>
</evidence>
<evidence type="ECO:0000313" key="6">
    <source>
        <dbReference type="EMBL" id="ARQ08006.1"/>
    </source>
</evidence>
<dbReference type="EC" id="3.1.26.-" evidence="4"/>
<keyword evidence="4" id="KW-0963">Cytoplasm</keyword>
<organism evidence="6 7">
    <name type="scientific">Macrococcoides canis</name>
    <dbReference type="NCBI Taxonomy" id="1855823"/>
    <lineage>
        <taxon>Bacteria</taxon>
        <taxon>Bacillati</taxon>
        <taxon>Bacillota</taxon>
        <taxon>Bacilli</taxon>
        <taxon>Bacillales</taxon>
        <taxon>Staphylococcaceae</taxon>
        <taxon>Macrococcoides</taxon>
    </lineage>
</organism>
<accession>A0A1W7AF07</accession>
<feature type="domain" description="RNase III" evidence="5">
    <location>
        <begin position="12"/>
        <end position="111"/>
    </location>
</feature>
<evidence type="ECO:0000256" key="1">
    <source>
        <dbReference type="ARBA" id="ARBA00022722"/>
    </source>
</evidence>
<dbReference type="HAMAP" id="MF_01468">
    <property type="entry name" value="RNase_Mini_III"/>
    <property type="match status" value="1"/>
</dbReference>
<dbReference type="PIRSF" id="PIRSF005520">
    <property type="entry name" value="UCP005520"/>
    <property type="match status" value="1"/>
</dbReference>
<keyword evidence="4" id="KW-0698">rRNA processing</keyword>
<dbReference type="AlphaFoldDB" id="A0A1W7AF07"/>
<keyword evidence="4" id="KW-0690">Ribosome biogenesis</keyword>
<dbReference type="GO" id="GO:0004525">
    <property type="term" value="F:ribonuclease III activity"/>
    <property type="evidence" value="ECO:0007669"/>
    <property type="project" value="InterPro"/>
</dbReference>
<keyword evidence="2 4" id="KW-0255">Endonuclease</keyword>
<feature type="active site" evidence="4">
    <location>
        <position position="18"/>
    </location>
</feature>
<dbReference type="GO" id="GO:0019843">
    <property type="term" value="F:rRNA binding"/>
    <property type="evidence" value="ECO:0007669"/>
    <property type="project" value="UniProtKB-UniRule"/>
</dbReference>
<dbReference type="Pfam" id="PF00636">
    <property type="entry name" value="Ribonuclease_3"/>
    <property type="match status" value="1"/>
</dbReference>
<dbReference type="GO" id="GO:0006364">
    <property type="term" value="P:rRNA processing"/>
    <property type="evidence" value="ECO:0007669"/>
    <property type="project" value="UniProtKB-UniRule"/>
</dbReference>
<reference evidence="6 7" key="1">
    <citation type="journal article" date="2017" name="Int. J. Syst. Evol. Microbiol.">
        <title>Macrococcus canis sp. nov., a skin bacterium associated with infections in dogs.</title>
        <authorList>
            <person name="Gobeli Brawand S."/>
            <person name="Cotting K."/>
            <person name="Gomez-Sanz E."/>
            <person name="Collaud A."/>
            <person name="Thomann A."/>
            <person name="Brodard I."/>
            <person name="Rodriguez-Campos S."/>
            <person name="Strauss C."/>
            <person name="Perreten V."/>
        </authorList>
    </citation>
    <scope>NUCLEOTIDE SEQUENCE [LARGE SCALE GENOMIC DNA]</scope>
    <source>
        <strain evidence="6 7">KM45013</strain>
    </source>
</reference>
<comment type="subcellular location">
    <subcellularLocation>
        <location evidence="4">Cytoplasm</location>
    </subcellularLocation>
</comment>
<dbReference type="RefSeq" id="WP_086043525.1">
    <property type="nucleotide sequence ID" value="NZ_CBCRZA010000008.1"/>
</dbReference>